<accession>I9LGD0</accession>
<evidence type="ECO:0000313" key="3">
    <source>
        <dbReference type="Proteomes" id="UP000004324"/>
    </source>
</evidence>
<feature type="region of interest" description="Disordered" evidence="1">
    <location>
        <begin position="1"/>
        <end position="40"/>
    </location>
</feature>
<evidence type="ECO:0000256" key="1">
    <source>
        <dbReference type="SAM" id="MobiDB-lite"/>
    </source>
</evidence>
<name>I9LGD0_9FIRM</name>
<feature type="compositionally biased region" description="Basic and acidic residues" evidence="1">
    <location>
        <begin position="1"/>
        <end position="12"/>
    </location>
</feature>
<keyword evidence="3" id="KW-1185">Reference proteome</keyword>
<dbReference type="PATRIC" id="fig|1149862.3.peg.1285"/>
<protein>
    <submittedName>
        <fullName evidence="2">Uncharacterized protein</fullName>
    </submittedName>
</protein>
<evidence type="ECO:0000313" key="2">
    <source>
        <dbReference type="EMBL" id="EIW19554.1"/>
    </source>
</evidence>
<sequence length="40" mass="4916">MKEKECKQEQNKKQNKNVEFAKEIFNNENKKNDKQNKEKC</sequence>
<gene>
    <name evidence="2" type="ORF">FB4_2737</name>
</gene>
<feature type="compositionally biased region" description="Basic and acidic residues" evidence="1">
    <location>
        <begin position="28"/>
        <end position="40"/>
    </location>
</feature>
<dbReference type="AlphaFoldDB" id="I9LGD0"/>
<comment type="caution">
    <text evidence="2">The sequence shown here is derived from an EMBL/GenBank/DDBJ whole genome shotgun (WGS) entry which is preliminary data.</text>
</comment>
<reference evidence="2 3" key="1">
    <citation type="journal article" date="2012" name="J. Bacteriol.">
        <title>Draft Genome Sequences for Two Metal-Reducing Pelosinus fermentans Strains Isolated from a Cr(VI)-Contaminated Site and for Type Strain R7.</title>
        <authorList>
            <person name="Brown S.D."/>
            <person name="Podar M."/>
            <person name="Klingeman D.M."/>
            <person name="Johnson C.M."/>
            <person name="Yang Z.K."/>
            <person name="Utturkar S.M."/>
            <person name="Land M.L."/>
            <person name="Mosher J.J."/>
            <person name="Hurt R.A.Jr."/>
            <person name="Phelps T.J."/>
            <person name="Palumbo A.V."/>
            <person name="Arkin A.P."/>
            <person name="Hazen T.C."/>
            <person name="Elias D.A."/>
        </authorList>
    </citation>
    <scope>NUCLEOTIDE SEQUENCE [LARGE SCALE GENOMIC DNA]</scope>
    <source>
        <strain evidence="2 3">B4</strain>
    </source>
</reference>
<dbReference type="RefSeq" id="WP_007932429.1">
    <property type="nucleotide sequence ID" value="NZ_AKVJ01000017.1"/>
</dbReference>
<organism evidence="2 3">
    <name type="scientific">Pelosinus fermentans B4</name>
    <dbReference type="NCBI Taxonomy" id="1149862"/>
    <lineage>
        <taxon>Bacteria</taxon>
        <taxon>Bacillati</taxon>
        <taxon>Bacillota</taxon>
        <taxon>Negativicutes</taxon>
        <taxon>Selenomonadales</taxon>
        <taxon>Sporomusaceae</taxon>
        <taxon>Pelosinus</taxon>
    </lineage>
</organism>
<proteinExistence type="predicted"/>
<dbReference type="EMBL" id="AKVJ01000017">
    <property type="protein sequence ID" value="EIW19554.1"/>
    <property type="molecule type" value="Genomic_DNA"/>
</dbReference>
<dbReference type="Proteomes" id="UP000004324">
    <property type="component" value="Unassembled WGS sequence"/>
</dbReference>